<evidence type="ECO:0000313" key="3">
    <source>
        <dbReference type="Proteomes" id="UP000297245"/>
    </source>
</evidence>
<reference evidence="2 3" key="1">
    <citation type="journal article" date="2019" name="Nat. Ecol. Evol.">
        <title>Megaphylogeny resolves global patterns of mushroom evolution.</title>
        <authorList>
            <person name="Varga T."/>
            <person name="Krizsan K."/>
            <person name="Foldi C."/>
            <person name="Dima B."/>
            <person name="Sanchez-Garcia M."/>
            <person name="Sanchez-Ramirez S."/>
            <person name="Szollosi G.J."/>
            <person name="Szarkandi J.G."/>
            <person name="Papp V."/>
            <person name="Albert L."/>
            <person name="Andreopoulos W."/>
            <person name="Angelini C."/>
            <person name="Antonin V."/>
            <person name="Barry K.W."/>
            <person name="Bougher N.L."/>
            <person name="Buchanan P."/>
            <person name="Buyck B."/>
            <person name="Bense V."/>
            <person name="Catcheside P."/>
            <person name="Chovatia M."/>
            <person name="Cooper J."/>
            <person name="Damon W."/>
            <person name="Desjardin D."/>
            <person name="Finy P."/>
            <person name="Geml J."/>
            <person name="Haridas S."/>
            <person name="Hughes K."/>
            <person name="Justo A."/>
            <person name="Karasinski D."/>
            <person name="Kautmanova I."/>
            <person name="Kiss B."/>
            <person name="Kocsube S."/>
            <person name="Kotiranta H."/>
            <person name="LaButti K.M."/>
            <person name="Lechner B.E."/>
            <person name="Liimatainen K."/>
            <person name="Lipzen A."/>
            <person name="Lukacs Z."/>
            <person name="Mihaltcheva S."/>
            <person name="Morgado L.N."/>
            <person name="Niskanen T."/>
            <person name="Noordeloos M.E."/>
            <person name="Ohm R.A."/>
            <person name="Ortiz-Santana B."/>
            <person name="Ovrebo C."/>
            <person name="Racz N."/>
            <person name="Riley R."/>
            <person name="Savchenko A."/>
            <person name="Shiryaev A."/>
            <person name="Soop K."/>
            <person name="Spirin V."/>
            <person name="Szebenyi C."/>
            <person name="Tomsovsky M."/>
            <person name="Tulloss R.E."/>
            <person name="Uehling J."/>
            <person name="Grigoriev I.V."/>
            <person name="Vagvolgyi C."/>
            <person name="Papp T."/>
            <person name="Martin F.M."/>
            <person name="Miettinen O."/>
            <person name="Hibbett D.S."/>
            <person name="Nagy L.G."/>
        </authorList>
    </citation>
    <scope>NUCLEOTIDE SEQUENCE [LARGE SCALE GENOMIC DNA]</scope>
    <source>
        <strain evidence="2 3">CBS 962.96</strain>
    </source>
</reference>
<feature type="region of interest" description="Disordered" evidence="1">
    <location>
        <begin position="197"/>
        <end position="235"/>
    </location>
</feature>
<feature type="compositionally biased region" description="Pro residues" evidence="1">
    <location>
        <begin position="106"/>
        <end position="118"/>
    </location>
</feature>
<name>A0A4S8L591_DENBC</name>
<accession>A0A4S8L591</accession>
<dbReference type="OrthoDB" id="2976199at2759"/>
<sequence length="364" mass="40962">MTEYDYSPEAAEAYQKKLNGVGRWAHDTSRFNRDFTNPFQHTPSAHRRRLESGSSDSDSDSDSDSGVTSISRRRPNYPKSLTAWPDPHSRPPLPQLYVQPRAGAAPPLPALGQRPPPTRSNTLPNQVYAQQIQQVQQPYPYPAQRPMAYYPAQQQAHISPQPQPFGSQPYFVPHAPKRANTTPSKPVIPKGYQFVTTPGNSPVTSPYATPNQSPYGSTTTYQTGPTSPRTAAGGKNWFSRMFGALSIRGRSSSPAPTGSLGGSSHGQVYYEQQPIASRQPRSRSLEPTTGYRNDRRERDRDSRDGYRSDHGHKARRSRSTRTSSSATKPHSYNREIYSDEGRSGRRRSNDRERMHHRRSRSHFR</sequence>
<evidence type="ECO:0000256" key="1">
    <source>
        <dbReference type="SAM" id="MobiDB-lite"/>
    </source>
</evidence>
<organism evidence="2 3">
    <name type="scientific">Dendrothele bispora (strain CBS 962.96)</name>
    <dbReference type="NCBI Taxonomy" id="1314807"/>
    <lineage>
        <taxon>Eukaryota</taxon>
        <taxon>Fungi</taxon>
        <taxon>Dikarya</taxon>
        <taxon>Basidiomycota</taxon>
        <taxon>Agaricomycotina</taxon>
        <taxon>Agaricomycetes</taxon>
        <taxon>Agaricomycetidae</taxon>
        <taxon>Agaricales</taxon>
        <taxon>Agaricales incertae sedis</taxon>
        <taxon>Dendrothele</taxon>
    </lineage>
</organism>
<proteinExistence type="predicted"/>
<evidence type="ECO:0000313" key="2">
    <source>
        <dbReference type="EMBL" id="THU83513.1"/>
    </source>
</evidence>
<feature type="compositionally biased region" description="Basic and acidic residues" evidence="1">
    <location>
        <begin position="292"/>
        <end position="311"/>
    </location>
</feature>
<keyword evidence="3" id="KW-1185">Reference proteome</keyword>
<dbReference type="EMBL" id="ML179658">
    <property type="protein sequence ID" value="THU83513.1"/>
    <property type="molecule type" value="Genomic_DNA"/>
</dbReference>
<feature type="compositionally biased region" description="Basic and acidic residues" evidence="1">
    <location>
        <begin position="332"/>
        <end position="353"/>
    </location>
</feature>
<gene>
    <name evidence="2" type="ORF">K435DRAFT_807448</name>
</gene>
<feature type="compositionally biased region" description="Basic residues" evidence="1">
    <location>
        <begin position="354"/>
        <end position="364"/>
    </location>
</feature>
<feature type="region of interest" description="Disordered" evidence="1">
    <location>
        <begin position="30"/>
        <end position="121"/>
    </location>
</feature>
<feature type="compositionally biased region" description="Polar residues" evidence="1">
    <location>
        <begin position="197"/>
        <end position="229"/>
    </location>
</feature>
<dbReference type="Proteomes" id="UP000297245">
    <property type="component" value="Unassembled WGS sequence"/>
</dbReference>
<dbReference type="AlphaFoldDB" id="A0A4S8L591"/>
<feature type="region of interest" description="Disordered" evidence="1">
    <location>
        <begin position="273"/>
        <end position="364"/>
    </location>
</feature>
<protein>
    <submittedName>
        <fullName evidence="2">Uncharacterized protein</fullName>
    </submittedName>
</protein>
<feature type="compositionally biased region" description="Polar residues" evidence="1">
    <location>
        <begin position="34"/>
        <end position="43"/>
    </location>
</feature>